<accession>A0ACC2ZS05</accession>
<keyword evidence="2" id="KW-1185">Reference proteome</keyword>
<evidence type="ECO:0000313" key="1">
    <source>
        <dbReference type="EMBL" id="KAJ9650384.1"/>
    </source>
</evidence>
<reference evidence="1" key="1">
    <citation type="submission" date="2022-10" db="EMBL/GenBank/DDBJ databases">
        <title>Culturing micro-colonial fungi from biological soil crusts in the Mojave desert and describing Neophaeococcomyces mojavensis, and introducing the new genera and species Taxawa tesnikishii.</title>
        <authorList>
            <person name="Kurbessoian T."/>
            <person name="Stajich J.E."/>
        </authorList>
    </citation>
    <scope>NUCLEOTIDE SEQUENCE</scope>
    <source>
        <strain evidence="1">JES_112</strain>
    </source>
</reference>
<proteinExistence type="predicted"/>
<comment type="caution">
    <text evidence="1">The sequence shown here is derived from an EMBL/GenBank/DDBJ whole genome shotgun (WGS) entry which is preliminary data.</text>
</comment>
<sequence length="594" mass="65767">MQPVFSPVFGSRPVSQYLSFLAVNPSANLIYNYFADEDLETVYNTVDLNASALQPAEAKPWPNEELKTTIYAAFAWRLGVSNFANYGQNGMYRSNLVHRYNGTTYIDSFMKCAVSAYDIRYTWANGTLHSIHAAKFQNGTVLNMWTGLIPYTSNINGGGSQLQDRAQQSAIAGNTTAAYVQKFGELMSQDALSAIGAYTSSRTVLQQQDQRTILVAKVPKLALGLLLACSLLYPLIGAVLVGCAGRASNTTGSTAPLFSYWGLTKAAFVENSAQDEAASVDSSMRRPHYDEDNFRLYVRQQGKEGHQFGLFKRTHTGEIMEIARSQTNHFGGSIILTFVYEQNNTGPPSFLWTPTRSIPKATIFTATEEPTRTIIVPLPTTTSMHTTTTNDNVVGIRDTTSTHQHTPKPLREDITDTFYHRLTHGNDPHTIAIIIEHPTTLNSNVTEPITLLAYINTTLHSSFISSSLVTDLNLSPFIRPITTKPDYLPERDLSTLLGYETYPVGLLYLNLLAGKNNRHREPQFRVIHAPEDTDGTWHPDLVLGMHLLNGLQALQLNEEYSSNDTAAKDGLGVLVQRIFKNSNEDAIMAGHDEL</sequence>
<protein>
    <submittedName>
        <fullName evidence="1">Uncharacterized protein</fullName>
    </submittedName>
</protein>
<gene>
    <name evidence="1" type="ORF">H2198_010319</name>
</gene>
<dbReference type="Proteomes" id="UP001172386">
    <property type="component" value="Unassembled WGS sequence"/>
</dbReference>
<dbReference type="EMBL" id="JAPDRQ010000347">
    <property type="protein sequence ID" value="KAJ9650384.1"/>
    <property type="molecule type" value="Genomic_DNA"/>
</dbReference>
<organism evidence="1 2">
    <name type="scientific">Neophaeococcomyces mojaviensis</name>
    <dbReference type="NCBI Taxonomy" id="3383035"/>
    <lineage>
        <taxon>Eukaryota</taxon>
        <taxon>Fungi</taxon>
        <taxon>Dikarya</taxon>
        <taxon>Ascomycota</taxon>
        <taxon>Pezizomycotina</taxon>
        <taxon>Eurotiomycetes</taxon>
        <taxon>Chaetothyriomycetidae</taxon>
        <taxon>Chaetothyriales</taxon>
        <taxon>Chaetothyriales incertae sedis</taxon>
        <taxon>Neophaeococcomyces</taxon>
    </lineage>
</organism>
<name>A0ACC2ZS05_9EURO</name>
<evidence type="ECO:0000313" key="2">
    <source>
        <dbReference type="Proteomes" id="UP001172386"/>
    </source>
</evidence>